<dbReference type="Pfam" id="PF01612">
    <property type="entry name" value="DNA_pol_A_exo1"/>
    <property type="match status" value="1"/>
</dbReference>
<dbReference type="InterPro" id="IPR036397">
    <property type="entry name" value="RNaseH_sf"/>
</dbReference>
<name>A0A4Y7PNA4_9AGAM</name>
<dbReference type="VEuPathDB" id="FungiDB:BD410DRAFT_590104"/>
<evidence type="ECO:0000313" key="3">
    <source>
        <dbReference type="Proteomes" id="UP000294933"/>
    </source>
</evidence>
<reference evidence="2 3" key="1">
    <citation type="submission" date="2018-06" db="EMBL/GenBank/DDBJ databases">
        <title>A transcriptomic atlas of mushroom development highlights an independent origin of complex multicellularity.</title>
        <authorList>
            <consortium name="DOE Joint Genome Institute"/>
            <person name="Krizsan K."/>
            <person name="Almasi E."/>
            <person name="Merenyi Z."/>
            <person name="Sahu N."/>
            <person name="Viragh M."/>
            <person name="Koszo T."/>
            <person name="Mondo S."/>
            <person name="Kiss B."/>
            <person name="Balint B."/>
            <person name="Kues U."/>
            <person name="Barry K."/>
            <person name="Hegedus J.C."/>
            <person name="Henrissat B."/>
            <person name="Johnson J."/>
            <person name="Lipzen A."/>
            <person name="Ohm R."/>
            <person name="Nagy I."/>
            <person name="Pangilinan J."/>
            <person name="Yan J."/>
            <person name="Xiong Y."/>
            <person name="Grigoriev I.V."/>
            <person name="Hibbett D.S."/>
            <person name="Nagy L.G."/>
        </authorList>
    </citation>
    <scope>NUCLEOTIDE SEQUENCE [LARGE SCALE GENOMIC DNA]</scope>
    <source>
        <strain evidence="2 3">SZMC22713</strain>
    </source>
</reference>
<dbReference type="InterPro" id="IPR012337">
    <property type="entry name" value="RNaseH-like_sf"/>
</dbReference>
<dbReference type="PANTHER" id="PTHR43040:SF1">
    <property type="entry name" value="RIBONUCLEASE D"/>
    <property type="match status" value="1"/>
</dbReference>
<feature type="domain" description="3'-5' exonuclease" evidence="1">
    <location>
        <begin position="6"/>
        <end position="136"/>
    </location>
</feature>
<dbReference type="Gene3D" id="3.30.420.10">
    <property type="entry name" value="Ribonuclease H-like superfamily/Ribonuclease H"/>
    <property type="match status" value="1"/>
</dbReference>
<dbReference type="AlphaFoldDB" id="A0A4Y7PNA4"/>
<dbReference type="STRING" id="50990.A0A4Y7PNA4"/>
<keyword evidence="3" id="KW-1185">Reference proteome</keyword>
<dbReference type="EMBL" id="ML170233">
    <property type="protein sequence ID" value="TDL16874.1"/>
    <property type="molecule type" value="Genomic_DNA"/>
</dbReference>
<evidence type="ECO:0000259" key="1">
    <source>
        <dbReference type="Pfam" id="PF01612"/>
    </source>
</evidence>
<dbReference type="GO" id="GO:0008408">
    <property type="term" value="F:3'-5' exonuclease activity"/>
    <property type="evidence" value="ECO:0007669"/>
    <property type="project" value="InterPro"/>
</dbReference>
<accession>A0A4Y7PNA4</accession>
<sequence>MSNLCDTPELVEEATRSLSAAAYIIIDCEGKELGTTEGDISLISLGTPNAEQIYLIDAVALDRNTLKPVLDLISGEEKMKIVWDGRNDYSELYHGLGAPICNVLDLQIADLMSRMMRGENEERRIKRLASRYLSHFAIGRMQCDGVHALNGLGVALQEHHIIGSSGKDATVSKMHSTGQSITWMDRPLPSTLISYASHDVQMIAALYKHFDDSGYLSNIPTLLKQSERYVSIHRDSGRPRRDDMYSSSNLLPLDVLWPAEDPAKCCDRCARVLSMEHFPLGKKRKYVISYPTCKVCRILEIRQEKKQKAVEKAEMEERLGLKKKPVKG</sequence>
<proteinExistence type="predicted"/>
<dbReference type="PANTHER" id="PTHR43040">
    <property type="entry name" value="RIBONUCLEASE D"/>
    <property type="match status" value="1"/>
</dbReference>
<gene>
    <name evidence="2" type="ORF">BD410DRAFT_590104</name>
</gene>
<dbReference type="SUPFAM" id="SSF53098">
    <property type="entry name" value="Ribonuclease H-like"/>
    <property type="match status" value="1"/>
</dbReference>
<evidence type="ECO:0000313" key="2">
    <source>
        <dbReference type="EMBL" id="TDL16874.1"/>
    </source>
</evidence>
<dbReference type="InterPro" id="IPR002562">
    <property type="entry name" value="3'-5'_exonuclease_dom"/>
</dbReference>
<dbReference type="Proteomes" id="UP000294933">
    <property type="component" value="Unassembled WGS sequence"/>
</dbReference>
<dbReference type="OrthoDB" id="26838at2759"/>
<protein>
    <recommendedName>
        <fullName evidence="1">3'-5' exonuclease domain-containing protein</fullName>
    </recommendedName>
</protein>
<dbReference type="GO" id="GO:0003676">
    <property type="term" value="F:nucleic acid binding"/>
    <property type="evidence" value="ECO:0007669"/>
    <property type="project" value="InterPro"/>
</dbReference>
<dbReference type="GO" id="GO:0006139">
    <property type="term" value="P:nucleobase-containing compound metabolic process"/>
    <property type="evidence" value="ECO:0007669"/>
    <property type="project" value="InterPro"/>
</dbReference>
<organism evidence="2 3">
    <name type="scientific">Rickenella mellea</name>
    <dbReference type="NCBI Taxonomy" id="50990"/>
    <lineage>
        <taxon>Eukaryota</taxon>
        <taxon>Fungi</taxon>
        <taxon>Dikarya</taxon>
        <taxon>Basidiomycota</taxon>
        <taxon>Agaricomycotina</taxon>
        <taxon>Agaricomycetes</taxon>
        <taxon>Hymenochaetales</taxon>
        <taxon>Rickenellaceae</taxon>
        <taxon>Rickenella</taxon>
    </lineage>
</organism>